<dbReference type="EMBL" id="QRAP01000004">
    <property type="protein sequence ID" value="RDK91960.1"/>
    <property type="molecule type" value="Genomic_DNA"/>
</dbReference>
<protein>
    <submittedName>
        <fullName evidence="1">Uncharacterized protein DUF4762</fullName>
    </submittedName>
</protein>
<organism evidence="1 2">
    <name type="scientific">Enterobacillus tribolii</name>
    <dbReference type="NCBI Taxonomy" id="1487935"/>
    <lineage>
        <taxon>Bacteria</taxon>
        <taxon>Pseudomonadati</taxon>
        <taxon>Pseudomonadota</taxon>
        <taxon>Gammaproteobacteria</taxon>
        <taxon>Enterobacterales</taxon>
        <taxon>Hafniaceae</taxon>
        <taxon>Enterobacillus</taxon>
    </lineage>
</organism>
<dbReference type="RefSeq" id="WP_162844387.1">
    <property type="nucleotide sequence ID" value="NZ_QRAP01000004.1"/>
</dbReference>
<evidence type="ECO:0000313" key="1">
    <source>
        <dbReference type="EMBL" id="RDK91960.1"/>
    </source>
</evidence>
<evidence type="ECO:0000313" key="2">
    <source>
        <dbReference type="Proteomes" id="UP000254848"/>
    </source>
</evidence>
<proteinExistence type="predicted"/>
<dbReference type="AlphaFoldDB" id="A0A370QRR7"/>
<keyword evidence="2" id="KW-1185">Reference proteome</keyword>
<reference evidence="1 2" key="1">
    <citation type="submission" date="2018-07" db="EMBL/GenBank/DDBJ databases">
        <title>Genomic Encyclopedia of Type Strains, Phase IV (KMG-IV): sequencing the most valuable type-strain genomes for metagenomic binning, comparative biology and taxonomic classification.</title>
        <authorList>
            <person name="Goeker M."/>
        </authorList>
    </citation>
    <scope>NUCLEOTIDE SEQUENCE [LARGE SCALE GENOMIC DNA]</scope>
    <source>
        <strain evidence="1 2">DSM 103736</strain>
    </source>
</reference>
<dbReference type="Pfam" id="PF15959">
    <property type="entry name" value="DUF4762"/>
    <property type="match status" value="1"/>
</dbReference>
<name>A0A370QRR7_9GAMM</name>
<dbReference type="InterPro" id="IPR031882">
    <property type="entry name" value="DUF4762"/>
</dbReference>
<accession>A0A370QRR7</accession>
<sequence>MQKMTEAQAKKVIGGQDYNCTAAYNYIQVGTQTGCYETTSCRDKHGVLTTTNKPVDAAFCKGLSNIKQ</sequence>
<comment type="caution">
    <text evidence="1">The sequence shown here is derived from an EMBL/GenBank/DDBJ whole genome shotgun (WGS) entry which is preliminary data.</text>
</comment>
<gene>
    <name evidence="1" type="ORF">C8D90_104112</name>
</gene>
<dbReference type="Proteomes" id="UP000254848">
    <property type="component" value="Unassembled WGS sequence"/>
</dbReference>